<comment type="caution">
    <text evidence="10">The sequence shown here is derived from an EMBL/GenBank/DDBJ whole genome shotgun (WGS) entry which is preliminary data.</text>
</comment>
<evidence type="ECO:0000313" key="10">
    <source>
        <dbReference type="EMBL" id="RCI16467.1"/>
    </source>
</evidence>
<evidence type="ECO:0000313" key="11">
    <source>
        <dbReference type="Proteomes" id="UP000253664"/>
    </source>
</evidence>
<dbReference type="InterPro" id="IPR001394">
    <property type="entry name" value="Peptidase_C19_UCH"/>
</dbReference>
<dbReference type="SUPFAM" id="SSF54001">
    <property type="entry name" value="Cysteine proteinases"/>
    <property type="match status" value="1"/>
</dbReference>
<feature type="compositionally biased region" description="Acidic residues" evidence="8">
    <location>
        <begin position="653"/>
        <end position="666"/>
    </location>
</feature>
<dbReference type="EMBL" id="LKCN02000001">
    <property type="protein sequence ID" value="RCI16467.1"/>
    <property type="molecule type" value="Genomic_DNA"/>
</dbReference>
<feature type="region of interest" description="Disordered" evidence="8">
    <location>
        <begin position="608"/>
        <end position="666"/>
    </location>
</feature>
<evidence type="ECO:0000256" key="2">
    <source>
        <dbReference type="ARBA" id="ARBA00009085"/>
    </source>
</evidence>
<evidence type="ECO:0000256" key="1">
    <source>
        <dbReference type="ARBA" id="ARBA00000707"/>
    </source>
</evidence>
<keyword evidence="11" id="KW-1185">Reference proteome</keyword>
<dbReference type="CDD" id="cd02662">
    <property type="entry name" value="Peptidase_C19F"/>
    <property type="match status" value="1"/>
</dbReference>
<dbReference type="OrthoDB" id="2020758at2759"/>
<evidence type="ECO:0000256" key="4">
    <source>
        <dbReference type="ARBA" id="ARBA00022670"/>
    </source>
</evidence>
<feature type="compositionally biased region" description="Basic and acidic residues" evidence="8">
    <location>
        <begin position="618"/>
        <end position="635"/>
    </location>
</feature>
<evidence type="ECO:0000256" key="5">
    <source>
        <dbReference type="ARBA" id="ARBA00022786"/>
    </source>
</evidence>
<evidence type="ECO:0000256" key="7">
    <source>
        <dbReference type="ARBA" id="ARBA00022807"/>
    </source>
</evidence>
<sequence>MSFDRGDFRILHEDTVTAHRLLHPRQNLWDRWREPSVVLTVAALVIALVVKQLGLDQAPNNLVASVRSLLWNCIVFVIPAPILFALDRRLDKASASSGRALDQAQRGAHAAKSEAMMRILGLDRPGGMLASVSQARTRALSMTGSVLGLRPDSQRPPGLGNRDNSCYQNSILQGLAALESLPGFLSACVSAVGRHDDDEHVAQSLRALLGDLNDSSNKGKTIWTPSLLKSMSTWTQQDAQEYYSKLLDDIDKAVAKAVREARRYSGLEADCGRDEAAASQHSDDSGYQSLSSSPDLSAIKPLRNPLEGLLAQRVACVQCGFSEGLSMIPFNCLTLTLGLDKSRHDLFERLDAYSRVESIEGVECHKCTLLKAQRLLKKLLERMRDAGAAEEQLHEARHRIETVEEALEDDDFDEKTLTEKCKISSQAKVSSTKTKQIVIARPPQSLAIHVNRSVFDPSTFDMIKNSAPVSFPLTLDLGPWCLGSFDGTEAGLESRAEEAEERWQPCRADASMIAGDEGASRLTGPIYELRAVVTHAGRHENGHYICYRRVAGQEGLAKQDEDVAAQEGAWWRLSDHNVSMVGEETVLGLGPGVFMLLYECVDPTMIRQSSTTASETTARADSDRSSEPTVGREDESSLGGGDVGPEMVSLPESDGETEAETDGEGQ</sequence>
<evidence type="ECO:0000256" key="3">
    <source>
        <dbReference type="ARBA" id="ARBA00012759"/>
    </source>
</evidence>
<gene>
    <name evidence="10" type="ORF">L249_2083</name>
</gene>
<organism evidence="10 11">
    <name type="scientific">Ophiocordyceps polyrhachis-furcata BCC 54312</name>
    <dbReference type="NCBI Taxonomy" id="1330021"/>
    <lineage>
        <taxon>Eukaryota</taxon>
        <taxon>Fungi</taxon>
        <taxon>Dikarya</taxon>
        <taxon>Ascomycota</taxon>
        <taxon>Pezizomycotina</taxon>
        <taxon>Sordariomycetes</taxon>
        <taxon>Hypocreomycetidae</taxon>
        <taxon>Hypocreales</taxon>
        <taxon>Ophiocordycipitaceae</taxon>
        <taxon>Ophiocordyceps</taxon>
    </lineage>
</organism>
<comment type="catalytic activity">
    <reaction evidence="1">
        <text>Thiol-dependent hydrolysis of ester, thioester, amide, peptide and isopeptide bonds formed by the C-terminal Gly of ubiquitin (a 76-residue protein attached to proteins as an intracellular targeting signal).</text>
        <dbReference type="EC" id="3.4.19.12"/>
    </reaction>
</comment>
<dbReference type="AlphaFoldDB" id="A0A367LQ03"/>
<keyword evidence="7" id="KW-0788">Thiol protease</keyword>
<feature type="domain" description="USP" evidence="9">
    <location>
        <begin position="157"/>
        <end position="601"/>
    </location>
</feature>
<proteinExistence type="inferred from homology"/>
<dbReference type="GO" id="GO:0005829">
    <property type="term" value="C:cytosol"/>
    <property type="evidence" value="ECO:0007669"/>
    <property type="project" value="TreeGrafter"/>
</dbReference>
<dbReference type="PROSITE" id="PS50235">
    <property type="entry name" value="USP_3"/>
    <property type="match status" value="1"/>
</dbReference>
<dbReference type="EC" id="3.4.19.12" evidence="3"/>
<dbReference type="PANTHER" id="PTHR24006">
    <property type="entry name" value="UBIQUITIN CARBOXYL-TERMINAL HYDROLASE"/>
    <property type="match status" value="1"/>
</dbReference>
<dbReference type="InterPro" id="IPR028889">
    <property type="entry name" value="USP"/>
</dbReference>
<dbReference type="GO" id="GO:0005634">
    <property type="term" value="C:nucleus"/>
    <property type="evidence" value="ECO:0007669"/>
    <property type="project" value="TreeGrafter"/>
</dbReference>
<name>A0A367LQ03_9HYPO</name>
<accession>A0A367LQ03</accession>
<dbReference type="PANTHER" id="PTHR24006:SF888">
    <property type="entry name" value="UBIQUITIN CARBOXYL-TERMINAL HYDROLASE 30"/>
    <property type="match status" value="1"/>
</dbReference>
<evidence type="ECO:0000259" key="9">
    <source>
        <dbReference type="PROSITE" id="PS50235"/>
    </source>
</evidence>
<comment type="similarity">
    <text evidence="2">Belongs to the peptidase C19 family.</text>
</comment>
<protein>
    <recommendedName>
        <fullName evidence="3">ubiquitinyl hydrolase 1</fullName>
        <ecNumber evidence="3">3.4.19.12</ecNumber>
    </recommendedName>
</protein>
<dbReference type="InterPro" id="IPR050164">
    <property type="entry name" value="Peptidase_C19"/>
</dbReference>
<keyword evidence="6" id="KW-0378">Hydrolase</keyword>
<dbReference type="InterPro" id="IPR038765">
    <property type="entry name" value="Papain-like_cys_pep_sf"/>
</dbReference>
<dbReference type="GO" id="GO:0016579">
    <property type="term" value="P:protein deubiquitination"/>
    <property type="evidence" value="ECO:0007669"/>
    <property type="project" value="InterPro"/>
</dbReference>
<dbReference type="GO" id="GO:0006508">
    <property type="term" value="P:proteolysis"/>
    <property type="evidence" value="ECO:0007669"/>
    <property type="project" value="UniProtKB-KW"/>
</dbReference>
<keyword evidence="5" id="KW-0833">Ubl conjugation pathway</keyword>
<keyword evidence="4" id="KW-0645">Protease</keyword>
<evidence type="ECO:0000256" key="8">
    <source>
        <dbReference type="SAM" id="MobiDB-lite"/>
    </source>
</evidence>
<dbReference type="Gene3D" id="3.90.70.10">
    <property type="entry name" value="Cysteine proteinases"/>
    <property type="match status" value="2"/>
</dbReference>
<dbReference type="GO" id="GO:0004843">
    <property type="term" value="F:cysteine-type deubiquitinase activity"/>
    <property type="evidence" value="ECO:0007669"/>
    <property type="project" value="UniProtKB-EC"/>
</dbReference>
<reference evidence="10 11" key="1">
    <citation type="journal article" date="2015" name="BMC Genomics">
        <title>Insights from the genome of Ophiocordyceps polyrhachis-furcata to pathogenicity and host specificity in insect fungi.</title>
        <authorList>
            <person name="Wichadakul D."/>
            <person name="Kobmoo N."/>
            <person name="Ingsriswang S."/>
            <person name="Tangphatsornruang S."/>
            <person name="Chantasingh D."/>
            <person name="Luangsa-ard J.J."/>
            <person name="Eurwilaichitr L."/>
        </authorList>
    </citation>
    <scope>NUCLEOTIDE SEQUENCE [LARGE SCALE GENOMIC DNA]</scope>
    <source>
        <strain evidence="10 11">BCC 54312</strain>
    </source>
</reference>
<dbReference type="STRING" id="1330021.A0A367LQ03"/>
<dbReference type="PROSITE" id="PS00973">
    <property type="entry name" value="USP_2"/>
    <property type="match status" value="1"/>
</dbReference>
<dbReference type="Pfam" id="PF00443">
    <property type="entry name" value="UCH"/>
    <property type="match status" value="1"/>
</dbReference>
<evidence type="ECO:0000256" key="6">
    <source>
        <dbReference type="ARBA" id="ARBA00022801"/>
    </source>
</evidence>
<dbReference type="InterPro" id="IPR018200">
    <property type="entry name" value="USP_CS"/>
</dbReference>
<dbReference type="Proteomes" id="UP000253664">
    <property type="component" value="Unassembled WGS sequence"/>
</dbReference>